<dbReference type="PANTHER" id="PTHR42928">
    <property type="entry name" value="TRICARBOXYLATE-BINDING PROTEIN"/>
    <property type="match status" value="1"/>
</dbReference>
<dbReference type="Gene3D" id="3.40.190.150">
    <property type="entry name" value="Bordetella uptake gene, domain 1"/>
    <property type="match status" value="1"/>
</dbReference>
<comment type="similarity">
    <text evidence="1">Belongs to the UPF0065 (bug) family.</text>
</comment>
<dbReference type="SUPFAM" id="SSF53850">
    <property type="entry name" value="Periplasmic binding protein-like II"/>
    <property type="match status" value="1"/>
</dbReference>
<comment type="caution">
    <text evidence="3">The sequence shown here is derived from an EMBL/GenBank/DDBJ whole genome shotgun (WGS) entry which is preliminary data.</text>
</comment>
<feature type="chain" id="PRO_5013251732" evidence="2">
    <location>
        <begin position="22"/>
        <end position="320"/>
    </location>
</feature>
<proteinExistence type="inferred from homology"/>
<organism evidence="3 4">
    <name type="scientific">Oceanospirillum multiglobuliferum</name>
    <dbReference type="NCBI Taxonomy" id="64969"/>
    <lineage>
        <taxon>Bacteria</taxon>
        <taxon>Pseudomonadati</taxon>
        <taxon>Pseudomonadota</taxon>
        <taxon>Gammaproteobacteria</taxon>
        <taxon>Oceanospirillales</taxon>
        <taxon>Oceanospirillaceae</taxon>
        <taxon>Oceanospirillum</taxon>
    </lineage>
</organism>
<dbReference type="Proteomes" id="UP000191418">
    <property type="component" value="Unassembled WGS sequence"/>
</dbReference>
<sequence>MQLTLAVSCAGLLGGAFSAHAAQVDSIHFLIPGGAGGGWDGTARGTGEALKKSGLVETISFENLSGGGGGKAIAHLIETAGQQKNTLMVNSTPIIIRSLTGVFPQSFRDLVPVAATVADYGALVVRKDSPYHHWSEVVRDFKKNPAKVKFAGGSTRGSLDHLIPAAAIKEEGLDPRTLRYVAYDAGGKAMAGLLSGETALLSTGLGEALEMSKAGQIRILAITAEERVSDAPDVPTLKEMGNNTVFANWRGFFAAPGTSSEEAEKYAKVLGDMYKTDAWETVRSRNGWVNLYKPTTEFSQFLERQEKQVGNLMRELGFLK</sequence>
<evidence type="ECO:0000313" key="3">
    <source>
        <dbReference type="EMBL" id="OPX57152.1"/>
    </source>
</evidence>
<dbReference type="Gene3D" id="3.40.190.10">
    <property type="entry name" value="Periplasmic binding protein-like II"/>
    <property type="match status" value="1"/>
</dbReference>
<evidence type="ECO:0000313" key="4">
    <source>
        <dbReference type="Proteomes" id="UP000191418"/>
    </source>
</evidence>
<dbReference type="InterPro" id="IPR005064">
    <property type="entry name" value="BUG"/>
</dbReference>
<evidence type="ECO:0000256" key="1">
    <source>
        <dbReference type="ARBA" id="ARBA00006987"/>
    </source>
</evidence>
<evidence type="ECO:0000256" key="2">
    <source>
        <dbReference type="SAM" id="SignalP"/>
    </source>
</evidence>
<dbReference type="Pfam" id="PF03401">
    <property type="entry name" value="TctC"/>
    <property type="match status" value="1"/>
</dbReference>
<dbReference type="STRING" id="64969.SAMN02745127_02013"/>
<name>A0A1V4T987_9GAMM</name>
<dbReference type="RefSeq" id="WP_078745690.1">
    <property type="nucleotide sequence ID" value="NZ_FUXG01000013.1"/>
</dbReference>
<keyword evidence="4" id="KW-1185">Reference proteome</keyword>
<reference evidence="3 4" key="1">
    <citation type="submission" date="2017-01" db="EMBL/GenBank/DDBJ databases">
        <title>Genome Sequencing of a Marine Spirillum, Oceanospirillum multiglobuliferum ATCC 33336, from Japan.</title>
        <authorList>
            <person name="Carney J.G."/>
            <person name="Trachtenberg A.M."/>
            <person name="Rheaume B.A."/>
            <person name="Linnane J.D."/>
            <person name="Pitts N.L."/>
            <person name="Mykles D.L."/>
            <person name="Maclea K.S."/>
        </authorList>
    </citation>
    <scope>NUCLEOTIDE SEQUENCE [LARGE SCALE GENOMIC DNA]</scope>
    <source>
        <strain evidence="3 4">ATCC 33336</strain>
    </source>
</reference>
<dbReference type="InterPro" id="IPR042100">
    <property type="entry name" value="Bug_dom1"/>
</dbReference>
<dbReference type="OrthoDB" id="9780943at2"/>
<dbReference type="CDD" id="cd07012">
    <property type="entry name" value="PBP2_Bug_TTT"/>
    <property type="match status" value="1"/>
</dbReference>
<dbReference type="AlphaFoldDB" id="A0A1V4T987"/>
<gene>
    <name evidence="3" type="ORF">BTE48_01430</name>
</gene>
<dbReference type="EMBL" id="MTSM01000001">
    <property type="protein sequence ID" value="OPX57152.1"/>
    <property type="molecule type" value="Genomic_DNA"/>
</dbReference>
<accession>A0A1V4T987</accession>
<dbReference type="PIRSF" id="PIRSF017082">
    <property type="entry name" value="YflP"/>
    <property type="match status" value="1"/>
</dbReference>
<feature type="signal peptide" evidence="2">
    <location>
        <begin position="1"/>
        <end position="21"/>
    </location>
</feature>
<protein>
    <submittedName>
        <fullName evidence="3">Transporter</fullName>
    </submittedName>
</protein>
<keyword evidence="2" id="KW-0732">Signal</keyword>
<dbReference type="PANTHER" id="PTHR42928:SF3">
    <property type="entry name" value="UPF0065 PROTEIN YFLP"/>
    <property type="match status" value="1"/>
</dbReference>